<dbReference type="RefSeq" id="WP_091838150.1">
    <property type="nucleotide sequence ID" value="NZ_FPAA01000010.1"/>
</dbReference>
<organism evidence="4 5">
    <name type="scientific">Marininema halotolerans</name>
    <dbReference type="NCBI Taxonomy" id="1155944"/>
    <lineage>
        <taxon>Bacteria</taxon>
        <taxon>Bacillati</taxon>
        <taxon>Bacillota</taxon>
        <taxon>Bacilli</taxon>
        <taxon>Bacillales</taxon>
        <taxon>Thermoactinomycetaceae</taxon>
        <taxon>Marininema</taxon>
    </lineage>
</organism>
<dbReference type="PROSITE" id="PS50825">
    <property type="entry name" value="HYR"/>
    <property type="match status" value="1"/>
</dbReference>
<name>A0A1I6TKS8_9BACL</name>
<dbReference type="InterPro" id="IPR003410">
    <property type="entry name" value="HYR_dom"/>
</dbReference>
<dbReference type="PANTHER" id="PTHR46580">
    <property type="entry name" value="SENSOR KINASE-RELATED"/>
    <property type="match status" value="1"/>
</dbReference>
<sequence length="519" mass="52488">MVCPSYLSLGSTPTGGTAAIYITTADFNNDDVLDLAITNQNSVNFSVFLGNGDGTFTAAPGSPIGSGGTTPQGIVSADFDNDGFIDLALVNNGPDTVAIFLGNGDGTFTPAPGSPFPSGGTNPVGIVAGDFNNDSITDIAITNNGNNTISVFLGNGGGTFISAAGSPFLTGGVNPLGIITADFNNDGNLDLANANVNDVITLFLGNGNGTFTPSPASPIVVGDLPFALASSDLNNDGNLDLAVSNLQSNNLTILLGDGTGGFTNAPGSPIAIGGSPREVVITHVNCDDVPDIAINQLANNSISALIGNGDGTFQTPSTFTVGGGPVGLVTGDFNNDGVLDLSSANINGSNFTVLLNNCVQSLTCSDITTENEVGLCGATVSFEITTPQCDNVSTTTDPASGSFFEVGTNLVTATATSSVGDNSEVCTFSVTVNDTEPPMISDLNDIDVQANNNIGTIVYYPEPTVTDNCPGIITFTCTPASGSFFPIGATTVTCTATDTNTNRSSTESFTVTVIPFIEE</sequence>
<proteinExistence type="predicted"/>
<evidence type="ECO:0000313" key="4">
    <source>
        <dbReference type="EMBL" id="SFS89775.1"/>
    </source>
</evidence>
<feature type="domain" description="HYR" evidence="3">
    <location>
        <begin position="433"/>
        <end position="515"/>
    </location>
</feature>
<dbReference type="Pfam" id="PF13517">
    <property type="entry name" value="FG-GAP_3"/>
    <property type="match status" value="3"/>
</dbReference>
<evidence type="ECO:0000313" key="5">
    <source>
        <dbReference type="Proteomes" id="UP000198660"/>
    </source>
</evidence>
<dbReference type="InterPro" id="IPR028994">
    <property type="entry name" value="Integrin_alpha_N"/>
</dbReference>
<protein>
    <submittedName>
        <fullName evidence="4">HYR domain-containing protein</fullName>
    </submittedName>
</protein>
<dbReference type="Gene3D" id="2.30.30.100">
    <property type="match status" value="3"/>
</dbReference>
<dbReference type="Pfam" id="PF02494">
    <property type="entry name" value="HYR"/>
    <property type="match status" value="2"/>
</dbReference>
<dbReference type="EMBL" id="FPAA01000010">
    <property type="protein sequence ID" value="SFS89775.1"/>
    <property type="molecule type" value="Genomic_DNA"/>
</dbReference>
<gene>
    <name evidence="4" type="ORF">SAMN05444972_11088</name>
</gene>
<dbReference type="AlphaFoldDB" id="A0A1I6TKS8"/>
<dbReference type="OrthoDB" id="868906at2"/>
<reference evidence="5" key="1">
    <citation type="submission" date="2016-10" db="EMBL/GenBank/DDBJ databases">
        <authorList>
            <person name="Varghese N."/>
            <person name="Submissions S."/>
        </authorList>
    </citation>
    <scope>NUCLEOTIDE SEQUENCE [LARGE SCALE GENOMIC DNA]</scope>
    <source>
        <strain evidence="5">DSM 45789</strain>
    </source>
</reference>
<dbReference type="Proteomes" id="UP000198660">
    <property type="component" value="Unassembled WGS sequence"/>
</dbReference>
<dbReference type="InterPro" id="IPR013517">
    <property type="entry name" value="FG-GAP"/>
</dbReference>
<evidence type="ECO:0000256" key="2">
    <source>
        <dbReference type="ARBA" id="ARBA00022737"/>
    </source>
</evidence>
<keyword evidence="1" id="KW-0732">Signal</keyword>
<dbReference type="Gene3D" id="2.40.128.340">
    <property type="match status" value="1"/>
</dbReference>
<evidence type="ECO:0000256" key="1">
    <source>
        <dbReference type="ARBA" id="ARBA00022729"/>
    </source>
</evidence>
<keyword evidence="2" id="KW-0677">Repeat</keyword>
<keyword evidence="5" id="KW-1185">Reference proteome</keyword>
<accession>A0A1I6TKS8</accession>
<evidence type="ECO:0000259" key="3">
    <source>
        <dbReference type="PROSITE" id="PS50825"/>
    </source>
</evidence>
<dbReference type="SUPFAM" id="SSF69318">
    <property type="entry name" value="Integrin alpha N-terminal domain"/>
    <property type="match status" value="2"/>
</dbReference>